<dbReference type="Proteomes" id="UP001607303">
    <property type="component" value="Unassembled WGS sequence"/>
</dbReference>
<gene>
    <name evidence="2" type="ORF">V1477_015028</name>
</gene>
<evidence type="ECO:0000313" key="2">
    <source>
        <dbReference type="EMBL" id="KAL2732787.1"/>
    </source>
</evidence>
<dbReference type="AlphaFoldDB" id="A0ABD2BJ43"/>
<dbReference type="EMBL" id="JAYRBN010000075">
    <property type="protein sequence ID" value="KAL2732787.1"/>
    <property type="molecule type" value="Genomic_DNA"/>
</dbReference>
<feature type="compositionally biased region" description="Gly residues" evidence="1">
    <location>
        <begin position="1"/>
        <end position="10"/>
    </location>
</feature>
<name>A0ABD2BJ43_VESMC</name>
<evidence type="ECO:0000313" key="3">
    <source>
        <dbReference type="Proteomes" id="UP001607303"/>
    </source>
</evidence>
<feature type="region of interest" description="Disordered" evidence="1">
    <location>
        <begin position="1"/>
        <end position="57"/>
    </location>
</feature>
<accession>A0ABD2BJ43</accession>
<proteinExistence type="predicted"/>
<evidence type="ECO:0000256" key="1">
    <source>
        <dbReference type="SAM" id="MobiDB-lite"/>
    </source>
</evidence>
<sequence>MGWLRRGGTGPQDQRVLWNLPPPLPPPVSFGSPRLTRRQGCGWSATTDGGGSTSTPPCLQESSTVLISCSVTALIRQKECKGRKGKEETSCLLGAKRQADSSKLVLHESLACKINSWESLPVSNPIPKIKVNRYKYITPTTILTLFRVSEQERNGCRNISFSPGIVHRMASASLGFDLMSSMEQRLRGSNLNEANERCRMLKREVCH</sequence>
<protein>
    <submittedName>
        <fullName evidence="2">Uncharacterized protein</fullName>
    </submittedName>
</protein>
<reference evidence="2 3" key="1">
    <citation type="journal article" date="2024" name="Ann. Entomol. Soc. Am.">
        <title>Genomic analyses of the southern and eastern yellowjacket wasps (Hymenoptera: Vespidae) reveal evolutionary signatures of social life.</title>
        <authorList>
            <person name="Catto M.A."/>
            <person name="Caine P.B."/>
            <person name="Orr S.E."/>
            <person name="Hunt B.G."/>
            <person name="Goodisman M.A.D."/>
        </authorList>
    </citation>
    <scope>NUCLEOTIDE SEQUENCE [LARGE SCALE GENOMIC DNA]</scope>
    <source>
        <strain evidence="2">232</strain>
        <tissue evidence="2">Head and thorax</tissue>
    </source>
</reference>
<comment type="caution">
    <text evidence="2">The sequence shown here is derived from an EMBL/GenBank/DDBJ whole genome shotgun (WGS) entry which is preliminary data.</text>
</comment>
<organism evidence="2 3">
    <name type="scientific">Vespula maculifrons</name>
    <name type="common">Eastern yellow jacket</name>
    <name type="synonym">Wasp</name>
    <dbReference type="NCBI Taxonomy" id="7453"/>
    <lineage>
        <taxon>Eukaryota</taxon>
        <taxon>Metazoa</taxon>
        <taxon>Ecdysozoa</taxon>
        <taxon>Arthropoda</taxon>
        <taxon>Hexapoda</taxon>
        <taxon>Insecta</taxon>
        <taxon>Pterygota</taxon>
        <taxon>Neoptera</taxon>
        <taxon>Endopterygota</taxon>
        <taxon>Hymenoptera</taxon>
        <taxon>Apocrita</taxon>
        <taxon>Aculeata</taxon>
        <taxon>Vespoidea</taxon>
        <taxon>Vespidae</taxon>
        <taxon>Vespinae</taxon>
        <taxon>Vespula</taxon>
    </lineage>
</organism>
<keyword evidence="3" id="KW-1185">Reference proteome</keyword>